<proteinExistence type="predicted"/>
<reference evidence="1 2" key="1">
    <citation type="journal article" date="2019" name="Commun. Biol.">
        <title>The bagworm genome reveals a unique fibroin gene that provides high tensile strength.</title>
        <authorList>
            <person name="Kono N."/>
            <person name="Nakamura H."/>
            <person name="Ohtoshi R."/>
            <person name="Tomita M."/>
            <person name="Numata K."/>
            <person name="Arakawa K."/>
        </authorList>
    </citation>
    <scope>NUCLEOTIDE SEQUENCE [LARGE SCALE GENOMIC DNA]</scope>
</reference>
<dbReference type="AlphaFoldDB" id="A0A4C1TUY6"/>
<evidence type="ECO:0000313" key="2">
    <source>
        <dbReference type="Proteomes" id="UP000299102"/>
    </source>
</evidence>
<comment type="caution">
    <text evidence="1">The sequence shown here is derived from an EMBL/GenBank/DDBJ whole genome shotgun (WGS) entry which is preliminary data.</text>
</comment>
<keyword evidence="2" id="KW-1185">Reference proteome</keyword>
<dbReference type="EMBL" id="BGZK01000089">
    <property type="protein sequence ID" value="GBP17698.1"/>
    <property type="molecule type" value="Genomic_DNA"/>
</dbReference>
<sequence>MRHACASIAFYRNTGRCTTATSRPAANGGRISLTHLRAPLKLERACARRQSRRVAVSSAFVLPTGSFLALTSEADLSAAPSTPPPPPQPPSEY</sequence>
<dbReference type="Proteomes" id="UP000299102">
    <property type="component" value="Unassembled WGS sequence"/>
</dbReference>
<organism evidence="1 2">
    <name type="scientific">Eumeta variegata</name>
    <name type="common">Bagworm moth</name>
    <name type="synonym">Eumeta japonica</name>
    <dbReference type="NCBI Taxonomy" id="151549"/>
    <lineage>
        <taxon>Eukaryota</taxon>
        <taxon>Metazoa</taxon>
        <taxon>Ecdysozoa</taxon>
        <taxon>Arthropoda</taxon>
        <taxon>Hexapoda</taxon>
        <taxon>Insecta</taxon>
        <taxon>Pterygota</taxon>
        <taxon>Neoptera</taxon>
        <taxon>Endopterygota</taxon>
        <taxon>Lepidoptera</taxon>
        <taxon>Glossata</taxon>
        <taxon>Ditrysia</taxon>
        <taxon>Tineoidea</taxon>
        <taxon>Psychidae</taxon>
        <taxon>Oiketicinae</taxon>
        <taxon>Eumeta</taxon>
    </lineage>
</organism>
<protein>
    <submittedName>
        <fullName evidence="1">Uncharacterized protein</fullName>
    </submittedName>
</protein>
<gene>
    <name evidence="1" type="ORF">EVAR_8686_1</name>
</gene>
<accession>A0A4C1TUY6</accession>
<name>A0A4C1TUY6_EUMVA</name>
<evidence type="ECO:0000313" key="1">
    <source>
        <dbReference type="EMBL" id="GBP17698.1"/>
    </source>
</evidence>